<proteinExistence type="predicted"/>
<protein>
    <submittedName>
        <fullName evidence="1">Uncharacterized protein</fullName>
    </submittedName>
</protein>
<keyword evidence="2" id="KW-1185">Reference proteome</keyword>
<name>A0A840DBE7_9BACE</name>
<gene>
    <name evidence="1" type="ORF">GGR06_003758</name>
</gene>
<sequence>MGLENDFLAMDADEEKTIEFIKNYLPQELKEKFDDDELCYFLDLIDEYYVESGILDAEPDAEGYINIDLEEVVSYIVKEAKKDEVGEYDPEEILFIVQGEMEYGDSLEEQA</sequence>
<dbReference type="EMBL" id="JACIER010000020">
    <property type="protein sequence ID" value="MBB4045933.1"/>
    <property type="molecule type" value="Genomic_DNA"/>
</dbReference>
<comment type="caution">
    <text evidence="1">The sequence shown here is derived from an EMBL/GenBank/DDBJ whole genome shotgun (WGS) entry which is preliminary data.</text>
</comment>
<dbReference type="RefSeq" id="WP_044164889.1">
    <property type="nucleotide sequence ID" value="NZ_JACIER010000020.1"/>
</dbReference>
<evidence type="ECO:0000313" key="2">
    <source>
        <dbReference type="Proteomes" id="UP000560658"/>
    </source>
</evidence>
<evidence type="ECO:0000313" key="1">
    <source>
        <dbReference type="EMBL" id="MBB4045933.1"/>
    </source>
</evidence>
<dbReference type="Proteomes" id="UP000560658">
    <property type="component" value="Unassembled WGS sequence"/>
</dbReference>
<reference evidence="1" key="1">
    <citation type="submission" date="2020-08" db="EMBL/GenBank/DDBJ databases">
        <title>Genomic Encyclopedia of Type Strains, Phase IV (KMG-IV): sequencing the most valuable type-strain genomes for metagenomic binning, comparative biology and taxonomic classification.</title>
        <authorList>
            <person name="Goeker M."/>
        </authorList>
    </citation>
    <scope>NUCLEOTIDE SEQUENCE [LARGE SCALE GENOMIC DNA]</scope>
    <source>
        <strain evidence="1">DSM 105720</strain>
    </source>
</reference>
<dbReference type="AlphaFoldDB" id="A0A840DBE7"/>
<accession>A0A840DBE7</accession>
<organism evidence="1 2">
    <name type="scientific">Bacteroides reticulotermitis</name>
    <dbReference type="NCBI Taxonomy" id="1133319"/>
    <lineage>
        <taxon>Bacteria</taxon>
        <taxon>Pseudomonadati</taxon>
        <taxon>Bacteroidota</taxon>
        <taxon>Bacteroidia</taxon>
        <taxon>Bacteroidales</taxon>
        <taxon>Bacteroidaceae</taxon>
        <taxon>Bacteroides</taxon>
    </lineage>
</organism>